<evidence type="ECO:0000256" key="4">
    <source>
        <dbReference type="ARBA" id="ARBA00022530"/>
    </source>
</evidence>
<evidence type="ECO:0000256" key="5">
    <source>
        <dbReference type="ARBA" id="ARBA00022536"/>
    </source>
</evidence>
<sequence length="532" mass="58378">MLFPVVLITFLASSAAQAFGALVSLNDTLNQCCHLGSQWATEGTNCTEYDQSLDEGIPVELLHVCLSTVEICCVRQQRHLQCIGGQSAARRDATCRDALVGVPEPAYYRDCCESCKIGLMTAQLVPQCDLLTFGSPWQEVYAACCEEAAAANAANGSNPCSSAQCHQICVPTGHSYTCRCTPGFVLTHDGHSCRVANATVPICDDGYTWDSNTDQCTDIDECSDEARCPPHTACHNTPGGFICEAESTEACAMGFKRLGSKCIDINECETDRDACDTNQICTNELGGFRCDCRTGFILDPVTNACIDINECQINNHECLESQRCDNTIGSYTCIRLQSCGTGYTLNAGTGLCDDDDECILGTHNCEPPYECKNTKGSFRCERCHPIHCPSGYTVDTERRNRCRRMSLLCDRDDLECFTRPSSYSFNFITLVANMSVPPQGRALFNLKGPNWYDNIDFFLRIVHVTAPSGVQKATDASFTLRKMHNEALLSLVEALEGPQDVELELSMTVYKDHLPGGSNIAKIFIFVSEYAF</sequence>
<keyword evidence="9" id="KW-0325">Glycoprotein</keyword>
<keyword evidence="6" id="KW-0677">Repeat</keyword>
<dbReference type="PROSITE" id="PS00010">
    <property type="entry name" value="ASX_HYDROXYL"/>
    <property type="match status" value="1"/>
</dbReference>
<dbReference type="VEuPathDB" id="VectorBase:PPAPM1_009159"/>
<dbReference type="PROSITE" id="PS50026">
    <property type="entry name" value="EGF_3"/>
    <property type="match status" value="1"/>
</dbReference>
<protein>
    <submittedName>
        <fullName evidence="11">Uncharacterized protein</fullName>
    </submittedName>
</protein>
<keyword evidence="12" id="KW-1185">Reference proteome</keyword>
<keyword evidence="4" id="KW-0272">Extracellular matrix</keyword>
<evidence type="ECO:0000313" key="11">
    <source>
        <dbReference type="EnsemblMetazoa" id="PPAI005379-PA"/>
    </source>
</evidence>
<dbReference type="InterPro" id="IPR009030">
    <property type="entry name" value="Growth_fac_rcpt_cys_sf"/>
</dbReference>
<dbReference type="EnsemblMetazoa" id="PPAI005379-RA">
    <property type="protein sequence ID" value="PPAI005379-PA"/>
    <property type="gene ID" value="PPAI005379"/>
</dbReference>
<evidence type="ECO:0000256" key="9">
    <source>
        <dbReference type="ARBA" id="ARBA00023180"/>
    </source>
</evidence>
<dbReference type="SUPFAM" id="SSF57196">
    <property type="entry name" value="EGF/Laminin"/>
    <property type="match status" value="1"/>
</dbReference>
<proteinExistence type="inferred from homology"/>
<comment type="subcellular location">
    <subcellularLocation>
        <location evidence="1">Secreted</location>
        <location evidence="1">Extracellular space</location>
        <location evidence="1">Extracellular matrix</location>
    </subcellularLocation>
</comment>
<dbReference type="PROSITE" id="PS01187">
    <property type="entry name" value="EGF_CA"/>
    <property type="match status" value="2"/>
</dbReference>
<evidence type="ECO:0000256" key="10">
    <source>
        <dbReference type="PROSITE-ProRule" id="PRU00076"/>
    </source>
</evidence>
<dbReference type="PANTHER" id="PTHR24034:SF204">
    <property type="entry name" value="ADHESION G PROTEIN-COUPLED RECEPTOR E1"/>
    <property type="match status" value="1"/>
</dbReference>
<dbReference type="EMBL" id="AJVK01004992">
    <property type="status" value="NOT_ANNOTATED_CDS"/>
    <property type="molecule type" value="Genomic_DNA"/>
</dbReference>
<dbReference type="Proteomes" id="UP000092462">
    <property type="component" value="Unassembled WGS sequence"/>
</dbReference>
<name>A0A1B0DC40_PHLPP</name>
<dbReference type="Pfam" id="PF22914">
    <property type="entry name" value="Fibulin_C"/>
    <property type="match status" value="1"/>
</dbReference>
<dbReference type="SMART" id="SM00181">
    <property type="entry name" value="EGF"/>
    <property type="match status" value="5"/>
</dbReference>
<evidence type="ECO:0000256" key="3">
    <source>
        <dbReference type="ARBA" id="ARBA00022525"/>
    </source>
</evidence>
<dbReference type="PANTHER" id="PTHR24034">
    <property type="entry name" value="EGF-LIKE DOMAIN-CONTAINING PROTEIN"/>
    <property type="match status" value="1"/>
</dbReference>
<evidence type="ECO:0000256" key="8">
    <source>
        <dbReference type="ARBA" id="ARBA00023157"/>
    </source>
</evidence>
<dbReference type="InterPro" id="IPR001881">
    <property type="entry name" value="EGF-like_Ca-bd_dom"/>
</dbReference>
<evidence type="ECO:0000313" key="12">
    <source>
        <dbReference type="Proteomes" id="UP000092462"/>
    </source>
</evidence>
<dbReference type="SUPFAM" id="SSF57184">
    <property type="entry name" value="Growth factor receptor domain"/>
    <property type="match status" value="1"/>
</dbReference>
<dbReference type="Pfam" id="PF07645">
    <property type="entry name" value="EGF_CA"/>
    <property type="match status" value="4"/>
</dbReference>
<reference evidence="11" key="1">
    <citation type="submission" date="2022-08" db="UniProtKB">
        <authorList>
            <consortium name="EnsemblMetazoa"/>
        </authorList>
    </citation>
    <scope>IDENTIFICATION</scope>
    <source>
        <strain evidence="11">Israel</strain>
    </source>
</reference>
<evidence type="ECO:0000256" key="6">
    <source>
        <dbReference type="ARBA" id="ARBA00022737"/>
    </source>
</evidence>
<accession>A0A1B0DC40</accession>
<dbReference type="SMART" id="SM00179">
    <property type="entry name" value="EGF_CA"/>
    <property type="match status" value="5"/>
</dbReference>
<dbReference type="AlphaFoldDB" id="A0A1B0DC40"/>
<dbReference type="GO" id="GO:0005509">
    <property type="term" value="F:calcium ion binding"/>
    <property type="evidence" value="ECO:0007669"/>
    <property type="project" value="InterPro"/>
</dbReference>
<organism evidence="11 12">
    <name type="scientific">Phlebotomus papatasi</name>
    <name type="common">Sandfly</name>
    <dbReference type="NCBI Taxonomy" id="29031"/>
    <lineage>
        <taxon>Eukaryota</taxon>
        <taxon>Metazoa</taxon>
        <taxon>Ecdysozoa</taxon>
        <taxon>Arthropoda</taxon>
        <taxon>Hexapoda</taxon>
        <taxon>Insecta</taxon>
        <taxon>Pterygota</taxon>
        <taxon>Neoptera</taxon>
        <taxon>Endopterygota</taxon>
        <taxon>Diptera</taxon>
        <taxon>Nematocera</taxon>
        <taxon>Psychodoidea</taxon>
        <taxon>Psychodidae</taxon>
        <taxon>Phlebotomus</taxon>
        <taxon>Phlebotomus</taxon>
    </lineage>
</organism>
<dbReference type="EMBL" id="AJVK01004993">
    <property type="status" value="NOT_ANNOTATED_CDS"/>
    <property type="molecule type" value="Genomic_DNA"/>
</dbReference>
<evidence type="ECO:0000256" key="7">
    <source>
        <dbReference type="ARBA" id="ARBA00022837"/>
    </source>
</evidence>
<dbReference type="Gene3D" id="2.10.25.10">
    <property type="entry name" value="Laminin"/>
    <property type="match status" value="5"/>
</dbReference>
<comment type="similarity">
    <text evidence="2">Belongs to the fibulin family.</text>
</comment>
<dbReference type="FunFam" id="2.10.25.10:FF:000139">
    <property type="entry name" value="Fibulin-1"/>
    <property type="match status" value="1"/>
</dbReference>
<dbReference type="InterPro" id="IPR000742">
    <property type="entry name" value="EGF"/>
</dbReference>
<dbReference type="VEuPathDB" id="VectorBase:PPAI005379"/>
<keyword evidence="3" id="KW-0964">Secreted</keyword>
<dbReference type="InterPro" id="IPR018097">
    <property type="entry name" value="EGF_Ca-bd_CS"/>
</dbReference>
<dbReference type="InterPro" id="IPR000152">
    <property type="entry name" value="EGF-type_Asp/Asn_hydroxyl_site"/>
</dbReference>
<evidence type="ECO:0000256" key="1">
    <source>
        <dbReference type="ARBA" id="ARBA00004498"/>
    </source>
</evidence>
<dbReference type="InterPro" id="IPR055088">
    <property type="entry name" value="Fibulin_C"/>
</dbReference>
<dbReference type="InterPro" id="IPR049883">
    <property type="entry name" value="NOTCH1_EGF-like"/>
</dbReference>
<keyword evidence="7" id="KW-0106">Calcium</keyword>
<evidence type="ECO:0000256" key="2">
    <source>
        <dbReference type="ARBA" id="ARBA00006127"/>
    </source>
</evidence>
<keyword evidence="8" id="KW-1015">Disulfide bond</keyword>
<comment type="caution">
    <text evidence="10">Lacks conserved residue(s) required for the propagation of feature annotation.</text>
</comment>
<keyword evidence="5 10" id="KW-0245">EGF-like domain</keyword>
<dbReference type="InterPro" id="IPR050751">
    <property type="entry name" value="ECM_structural_protein"/>
</dbReference>
<dbReference type="CDD" id="cd00054">
    <property type="entry name" value="EGF_CA"/>
    <property type="match status" value="3"/>
</dbReference>